<feature type="domain" description="Carrier" evidence="5">
    <location>
        <begin position="1962"/>
        <end position="2036"/>
    </location>
</feature>
<dbReference type="GO" id="GO:0044550">
    <property type="term" value="P:secondary metabolite biosynthetic process"/>
    <property type="evidence" value="ECO:0007669"/>
    <property type="project" value="TreeGrafter"/>
</dbReference>
<evidence type="ECO:0000259" key="5">
    <source>
        <dbReference type="PROSITE" id="PS50075"/>
    </source>
</evidence>
<dbReference type="KEGG" id="emt:CPZ25_002155"/>
<dbReference type="Gene3D" id="3.40.50.980">
    <property type="match status" value="2"/>
</dbReference>
<dbReference type="PROSITE" id="PS50075">
    <property type="entry name" value="CARRIER"/>
    <property type="match status" value="2"/>
</dbReference>
<dbReference type="Gene3D" id="1.10.1200.10">
    <property type="entry name" value="ACP-like"/>
    <property type="match status" value="2"/>
</dbReference>
<dbReference type="EMBL" id="CP029487">
    <property type="protein sequence ID" value="QCT70163.1"/>
    <property type="molecule type" value="Genomic_DNA"/>
</dbReference>
<dbReference type="Pfam" id="PF00550">
    <property type="entry name" value="PP-binding"/>
    <property type="match status" value="2"/>
</dbReference>
<dbReference type="SUPFAM" id="SSF51735">
    <property type="entry name" value="NAD(P)-binding Rossmann-fold domains"/>
    <property type="match status" value="1"/>
</dbReference>
<dbReference type="Gene3D" id="3.30.559.30">
    <property type="entry name" value="Nonribosomal peptide synthetase, condensation domain"/>
    <property type="match status" value="2"/>
</dbReference>
<evidence type="ECO:0000256" key="1">
    <source>
        <dbReference type="ARBA" id="ARBA00001957"/>
    </source>
</evidence>
<dbReference type="InterPro" id="IPR036291">
    <property type="entry name" value="NAD(P)-bd_dom_sf"/>
</dbReference>
<dbReference type="Pfam" id="PF07993">
    <property type="entry name" value="NAD_binding_4"/>
    <property type="match status" value="1"/>
</dbReference>
<sequence>MIKQYPITHPQKRILYTELINSTPGSYNFVGTMLFPEGNTERIKAAVRSAMTETPNFFLRFHMEENGELSFYREITEVKIEECGDCAISIHHFNSLENTTLYHFLIAHTPEGDSLRMSFHHALCDGTGLDLFAQKVWSHYHDGVSKGLNDRPYEEYAACEMDYLKSKAFETDKSYWSSKLKDTADFDCEPKSSSDFTLGYQSFNLSDILKNKIRAFAAAQDEHISSFLLALAAASLFLAKRNHKNGILINLGESGRRYLESFSETTGMFVSLVPLKLTFDAEDTFMALLKKTKNTFKEALSHSKYPYDLLVQDMAESGIDLENISSVSIVANSNNPDSHLTKSIAAESCDRALTIRINPDVLGHDTFECFAFEYQTACYTKEAITKMGEALMSLIENLVDHADWPFKDITIDPNALLPMEDHSVVADADEIARLDRFNNTKVSYDSTKTVVDLFRAQARKTPEAECVVYMNWHYSYAEVDHLSDNLARAIAAKNLGAGDIVSILIPRCEYMAIASLGVLKAGCAYQPLDPDYPEERLSFMMADASVKLLIADADLLKKVPKYQGDTLCIHDIPTLTEDLPLPKEPTHENLFILLYTSGSTGTPKGCMLTHENIANFCRWYHRYYNLTEKDRVAAYASFGFDASMMDTWPALTRGAAMYIIPEEIRLDLLSLNDYFVANDITNAFITTQVGRQFATCIEETSLRNLSVGGETLVPCEPPESYSLHNLYGPTECTILCTAGLVDRLYEKSVPIGGPIDNTKLYVVDAKLRRVPIGVPGELCIAGAPVSRGYLGRESLSAEKFIQNPFDDDPAYSRMYRTGDVVKWLEDGRILFVGREDGQVKIRGFRIELTEIEQKIREYPGIKDATLIACDEENGGKYVAAYVVSDETIDIEDLNAFISAEKPDYMVPAVIMQIDAIPLTPNLKVDKKALPKPVRSFDEIVLPQTPTQEKIHAILAEVIGDSGFGIETDIYKAGLTSIGAVKLGILFSKTFGLKMNTQDFKKYNTVAKLETYIDIAGSIQSGQKAHKELEAYPLTQTQMGIYLECLKNPDSCVYNIPLFCTFSKAIDAQRLGDALTRAIDAHPYLKTRLQITGEDILLKRRDSDPALVKRTRMKASELEDYCSQLVKPFNFEHGLYRSEIIETEESVSLFIDVHHLIFDGTSAMVLLQEINRAYTGKDPAGESYTSFDLALDEKQEREGTAYSEARDFYHNIFGAMETNARLDYDKPENNTPETDAFDIDMGTLLRDEVQSYCIKHRITPNVFFTGAFGFTLAQFKNQTESAFCTIYNGRSDSRTAESVGMLVKTMPVYCNLETPNTVESYLKAVKKHLLALMDHDIYSFGEISRELGISADILFAYQGSDFNTFTLDAESVPIVPLALSETKAPLSVDIYDADPGYIIKAEYRHDLYESITISRFLKAYEEVCKSLLTAETFKDIRLISDEDKNRIAVFNDTEIPIDTPLIPEQLQAVADANPDKTALISCGERLTFKELNDATNRIANALIKLGVEPEDIVAVLLTRTKYAYMARQGILKSGGAFLCTDPEYPDDRIRFTLEDSQAKFLITTKALAEKRQAVCENTACTLLCIEDLLEEANTCFPQIDLKPSNLCYCIYTSGSTGTPKGVMIEHRNLRHYCHANPKNPEIMSYIDHSTVSLSFAALTFDVSILEEYVPLTQGITVCMANENEIHNPLAMRDLLIENKVDTFTATPSYLGNIVDIPEMADALSRIRSFNVGAENFPLSLYDKLRAVSPEAHIYNGYGPSETTIGCTFIEMTGENITIGRPMSNIKCYIYNRYGQEMPIGVPGELIIAGDGVGRGYVGRPDLTEKSFFRIGNLKAYHSGDLAAWDIDGKLPFFGRLDNQVKLRGLRVELDEVEAAINSYEGVKSSIVQVRGKDDGQFLCGFFTADHTVDINSLTAHLKSTLTHYMVPGVLVQLDKMPLTSNGKINKKALPEITYSAAEHEYIAPQNEAEAAICSMMAEVLKCDKVGATDDFFEIGGTSLSASRLAMLAANRGINFVYQDIFKYSTPQGLAAFSQNKSDTAPAAVETDPIADYDYQTIGKLLEKNAIDNLSLLNREPLGDILITGATGFLGIHVLQAFLTKYTGKVWCLIRKGDADSLEERMRTMLMYYFDDTFDEAFGTRLFLIEGDITDADQVNALSNVPFSVLINCAASVKHFAADDSLKRINTEGVKHLISLCEKTRRKLVQISTVSIAGDSLNNSIPSDRKIMENDLYFGQTITNQYIESKFLAEQAVLEASTRGLRAKIMRVGNLMSRAADGEFQINFITNGFMRQLKGYATLHQYPLESMNLPVEFSPIDVTAQTILALAETGDIFTVFHPYNNHTVFMSDVVEVMNQCGFDIKVTDAATYEATLRQAMADPAKADKVAGLIAYLSSDTENVQIPIDCNNCFTSEVLCRLYQKWPITDNAYIKRAIQELEALGFFDV</sequence>
<dbReference type="SUPFAM" id="SSF47336">
    <property type="entry name" value="ACP-like"/>
    <property type="match status" value="2"/>
</dbReference>
<dbReference type="NCBIfam" id="TIGR01733">
    <property type="entry name" value="AA-adenyl-dom"/>
    <property type="match status" value="2"/>
</dbReference>
<reference evidence="6 7" key="1">
    <citation type="submission" date="2018-05" db="EMBL/GenBank/DDBJ databases">
        <title>Genome comparison of Eubacterium sp.</title>
        <authorList>
            <person name="Feng Y."/>
            <person name="Sanchez-Andrea I."/>
            <person name="Stams A.J.M."/>
            <person name="De Vos W.M."/>
        </authorList>
    </citation>
    <scope>NUCLEOTIDE SEQUENCE [LARGE SCALE GENOMIC DNA]</scope>
    <source>
        <strain evidence="6 7">YI</strain>
    </source>
</reference>
<protein>
    <submittedName>
        <fullName evidence="6">Amino acid adenylation domain-containing protein</fullName>
    </submittedName>
</protein>
<dbReference type="InterPro" id="IPR009081">
    <property type="entry name" value="PP-bd_ACP"/>
</dbReference>
<evidence type="ECO:0000256" key="3">
    <source>
        <dbReference type="ARBA" id="ARBA00022553"/>
    </source>
</evidence>
<dbReference type="Pfam" id="PF00668">
    <property type="entry name" value="Condensation"/>
    <property type="match status" value="2"/>
</dbReference>
<dbReference type="InterPro" id="IPR010080">
    <property type="entry name" value="Thioester_reductase-like_dom"/>
</dbReference>
<evidence type="ECO:0000256" key="4">
    <source>
        <dbReference type="ARBA" id="ARBA00022598"/>
    </source>
</evidence>
<dbReference type="InterPro" id="IPR020845">
    <property type="entry name" value="AMP-binding_CS"/>
</dbReference>
<dbReference type="GO" id="GO:0008610">
    <property type="term" value="P:lipid biosynthetic process"/>
    <property type="evidence" value="ECO:0007669"/>
    <property type="project" value="UniProtKB-ARBA"/>
</dbReference>
<dbReference type="InterPro" id="IPR023213">
    <property type="entry name" value="CAT-like_dom_sf"/>
</dbReference>
<dbReference type="Proteomes" id="UP000218387">
    <property type="component" value="Chromosome"/>
</dbReference>
<dbReference type="RefSeq" id="WP_096919531.1">
    <property type="nucleotide sequence ID" value="NZ_CP029487.1"/>
</dbReference>
<dbReference type="Gene3D" id="3.30.559.10">
    <property type="entry name" value="Chloramphenicol acetyltransferase-like domain"/>
    <property type="match status" value="2"/>
</dbReference>
<keyword evidence="3" id="KW-0597">Phosphoprotein</keyword>
<evidence type="ECO:0000256" key="2">
    <source>
        <dbReference type="ARBA" id="ARBA00022450"/>
    </source>
</evidence>
<dbReference type="SUPFAM" id="SSF56801">
    <property type="entry name" value="Acetyl-CoA synthetase-like"/>
    <property type="match status" value="2"/>
</dbReference>
<dbReference type="CDD" id="cd05930">
    <property type="entry name" value="A_NRPS"/>
    <property type="match status" value="2"/>
</dbReference>
<dbReference type="Pfam" id="PF13193">
    <property type="entry name" value="AMP-binding_C"/>
    <property type="match status" value="2"/>
</dbReference>
<comment type="cofactor">
    <cofactor evidence="1">
        <name>pantetheine 4'-phosphate</name>
        <dbReference type="ChEBI" id="CHEBI:47942"/>
    </cofactor>
</comment>
<dbReference type="PROSITE" id="PS00455">
    <property type="entry name" value="AMP_BINDING"/>
    <property type="match status" value="1"/>
</dbReference>
<gene>
    <name evidence="6" type="ORF">CPZ25_002155</name>
</gene>
<organism evidence="6 7">
    <name type="scientific">Eubacterium maltosivorans</name>
    <dbReference type="NCBI Taxonomy" id="2041044"/>
    <lineage>
        <taxon>Bacteria</taxon>
        <taxon>Bacillati</taxon>
        <taxon>Bacillota</taxon>
        <taxon>Clostridia</taxon>
        <taxon>Eubacteriales</taxon>
        <taxon>Eubacteriaceae</taxon>
        <taxon>Eubacterium</taxon>
    </lineage>
</organism>
<proteinExistence type="predicted"/>
<dbReference type="InterPro" id="IPR010071">
    <property type="entry name" value="AA_adenyl_dom"/>
</dbReference>
<dbReference type="InterPro" id="IPR025110">
    <property type="entry name" value="AMP-bd_C"/>
</dbReference>
<dbReference type="GO" id="GO:0005737">
    <property type="term" value="C:cytoplasm"/>
    <property type="evidence" value="ECO:0007669"/>
    <property type="project" value="TreeGrafter"/>
</dbReference>
<evidence type="ECO:0000313" key="7">
    <source>
        <dbReference type="Proteomes" id="UP000218387"/>
    </source>
</evidence>
<dbReference type="Gene3D" id="3.40.50.720">
    <property type="entry name" value="NAD(P)-binding Rossmann-like Domain"/>
    <property type="match status" value="1"/>
</dbReference>
<dbReference type="GO" id="GO:0031177">
    <property type="term" value="F:phosphopantetheine binding"/>
    <property type="evidence" value="ECO:0007669"/>
    <property type="project" value="TreeGrafter"/>
</dbReference>
<dbReference type="InterPro" id="IPR045851">
    <property type="entry name" value="AMP-bd_C_sf"/>
</dbReference>
<dbReference type="InterPro" id="IPR013120">
    <property type="entry name" value="FAR_NAD-bd"/>
</dbReference>
<keyword evidence="2" id="KW-0596">Phosphopantetheine</keyword>
<evidence type="ECO:0000313" key="6">
    <source>
        <dbReference type="EMBL" id="QCT70163.1"/>
    </source>
</evidence>
<dbReference type="NCBIfam" id="NF003417">
    <property type="entry name" value="PRK04813.1"/>
    <property type="match status" value="2"/>
</dbReference>
<dbReference type="InterPro" id="IPR042099">
    <property type="entry name" value="ANL_N_sf"/>
</dbReference>
<dbReference type="SUPFAM" id="SSF52777">
    <property type="entry name" value="CoA-dependent acyltransferases"/>
    <property type="match status" value="4"/>
</dbReference>
<dbReference type="CDD" id="cd05235">
    <property type="entry name" value="SDR_e1"/>
    <property type="match status" value="1"/>
</dbReference>
<dbReference type="InterPro" id="IPR000873">
    <property type="entry name" value="AMP-dep_synth/lig_dom"/>
</dbReference>
<dbReference type="FunFam" id="3.40.50.980:FF:000001">
    <property type="entry name" value="Non-ribosomal peptide synthetase"/>
    <property type="match status" value="1"/>
</dbReference>
<keyword evidence="7" id="KW-1185">Reference proteome</keyword>
<dbReference type="PANTHER" id="PTHR45527:SF1">
    <property type="entry name" value="FATTY ACID SYNTHASE"/>
    <property type="match status" value="1"/>
</dbReference>
<dbReference type="Pfam" id="PF00501">
    <property type="entry name" value="AMP-binding"/>
    <property type="match status" value="2"/>
</dbReference>
<dbReference type="PANTHER" id="PTHR45527">
    <property type="entry name" value="NONRIBOSOMAL PEPTIDE SYNTHETASE"/>
    <property type="match status" value="1"/>
</dbReference>
<accession>A0A4P9C4E2</accession>
<dbReference type="Gene3D" id="3.30.300.30">
    <property type="match status" value="2"/>
</dbReference>
<name>A0A4P9C4E2_EUBML</name>
<feature type="domain" description="Carrier" evidence="5">
    <location>
        <begin position="941"/>
        <end position="1016"/>
    </location>
</feature>
<dbReference type="GO" id="GO:0043041">
    <property type="term" value="P:amino acid activation for nonribosomal peptide biosynthetic process"/>
    <property type="evidence" value="ECO:0007669"/>
    <property type="project" value="TreeGrafter"/>
</dbReference>
<keyword evidence="4" id="KW-0436">Ligase</keyword>
<dbReference type="Gene3D" id="2.30.38.10">
    <property type="entry name" value="Luciferase, Domain 3"/>
    <property type="match status" value="1"/>
</dbReference>
<dbReference type="InterPro" id="IPR036736">
    <property type="entry name" value="ACP-like_sf"/>
</dbReference>
<dbReference type="InterPro" id="IPR001242">
    <property type="entry name" value="Condensation_dom"/>
</dbReference>
<dbReference type="Gene3D" id="3.40.50.12780">
    <property type="entry name" value="N-terminal domain of ligase-like"/>
    <property type="match status" value="1"/>
</dbReference>
<dbReference type="GO" id="GO:0016874">
    <property type="term" value="F:ligase activity"/>
    <property type="evidence" value="ECO:0007669"/>
    <property type="project" value="UniProtKB-KW"/>
</dbReference>